<dbReference type="InterPro" id="IPR008925">
    <property type="entry name" value="aa_tRNA-synth_I_cd-bd_sf"/>
</dbReference>
<accession>A0A8S1HAQ9</accession>
<evidence type="ECO:0000256" key="9">
    <source>
        <dbReference type="ARBA" id="ARBA00030865"/>
    </source>
</evidence>
<comment type="subcellular location">
    <subcellularLocation>
        <location evidence="1">Mitochondrion</location>
    </subcellularLocation>
</comment>
<evidence type="ECO:0000256" key="15">
    <source>
        <dbReference type="ARBA" id="ARBA00047479"/>
    </source>
</evidence>
<evidence type="ECO:0000256" key="16">
    <source>
        <dbReference type="ARBA" id="ARBA00047689"/>
    </source>
</evidence>
<dbReference type="GO" id="GO:0050561">
    <property type="term" value="F:glutamate-tRNA(Gln) ligase activity"/>
    <property type="evidence" value="ECO:0007669"/>
    <property type="project" value="UniProtKB-EC"/>
</dbReference>
<evidence type="ECO:0000256" key="4">
    <source>
        <dbReference type="ARBA" id="ARBA00022598"/>
    </source>
</evidence>
<evidence type="ECO:0000256" key="6">
    <source>
        <dbReference type="ARBA" id="ARBA00022840"/>
    </source>
</evidence>
<keyword evidence="5 17" id="KW-0547">Nucleotide-binding</keyword>
<sequence>MSRGFSRGNTIYFASIQFSKRSFTSSREEPVRVRFAPSPTGNLHLGGLRTALYNYLFAKKHGGTFILRIEDTDQNRLVPEARNSIYEALYAHGLKPDEGPREGGDFGPYEQSKRRDLYSEAASQLLESGHAYRCFCSSDRLELLRKDASRRGQVPKYDRRCLGLDPSTSKAMASDGVAHVIRFKLDQQDVSFKDAVFGDQTQTIDESDMILLKSDGFPTYHLANIVDDHAMNISHVIRGLEWLSSTGKHQKLYKAFAWKEPTFLHLPLIMKTNEKKLSKRDKDGYANWYIDVLGVLPIATLNLLIRNGSGFKDFKPENLYSIEEMIENFDASLIGRRNLLLDPHVLDKYSRQAFQQADFETVLYPEIVKRLGKNTNPELLTKEYVGKVVNFLKQNEEGFGFLSDLSTGKFRWFFTLPTSADQILTSFSANDLAPILASLKDPEIWHNDGFKRLAEKFGLQLSRFLGLVRISLIDSKQGPPISELVQFFGVEECVKRISVMERLVEKNK</sequence>
<evidence type="ECO:0000256" key="17">
    <source>
        <dbReference type="RuleBase" id="RU363037"/>
    </source>
</evidence>
<feature type="domain" description="Aminoacyl-tRNA synthetase class I anticodon-binding" evidence="19">
    <location>
        <begin position="409"/>
        <end position="498"/>
    </location>
</feature>
<dbReference type="InterPro" id="IPR001412">
    <property type="entry name" value="aa-tRNA-synth_I_CS"/>
</dbReference>
<reference evidence="20" key="1">
    <citation type="submission" date="2020-10" db="EMBL/GenBank/DDBJ databases">
        <authorList>
            <person name="Kikuchi T."/>
        </authorList>
    </citation>
    <scope>NUCLEOTIDE SEQUENCE</scope>
    <source>
        <strain evidence="20">NKZ352</strain>
    </source>
</reference>
<dbReference type="SUPFAM" id="SSF48163">
    <property type="entry name" value="An anticodon-binding domain of class I aminoacyl-tRNA synthetases"/>
    <property type="match status" value="1"/>
</dbReference>
<dbReference type="EMBL" id="CAJGYM010000022">
    <property type="protein sequence ID" value="CAD6191681.1"/>
    <property type="molecule type" value="Genomic_DNA"/>
</dbReference>
<dbReference type="GO" id="GO:0004818">
    <property type="term" value="F:glutamate-tRNA ligase activity"/>
    <property type="evidence" value="ECO:0007669"/>
    <property type="project" value="UniProtKB-EC"/>
</dbReference>
<proteinExistence type="inferred from homology"/>
<dbReference type="EC" id="6.1.1.24" evidence="10"/>
<evidence type="ECO:0000256" key="11">
    <source>
        <dbReference type="ARBA" id="ARBA00044142"/>
    </source>
</evidence>
<dbReference type="InterPro" id="IPR045462">
    <property type="entry name" value="aa-tRNA-synth_I_cd-bd"/>
</dbReference>
<dbReference type="FunFam" id="3.40.50.620:FF:000045">
    <property type="entry name" value="Glutamate--tRNA ligase, mitochondrial"/>
    <property type="match status" value="1"/>
</dbReference>
<dbReference type="InterPro" id="IPR033910">
    <property type="entry name" value="GluRS_core"/>
</dbReference>
<dbReference type="InterPro" id="IPR000924">
    <property type="entry name" value="Glu/Gln-tRNA-synth"/>
</dbReference>
<comment type="caution">
    <text evidence="20">The sequence shown here is derived from an EMBL/GenBank/DDBJ whole genome shotgun (WGS) entry which is preliminary data.</text>
</comment>
<dbReference type="PROSITE" id="PS00178">
    <property type="entry name" value="AA_TRNA_LIGASE_I"/>
    <property type="match status" value="1"/>
</dbReference>
<evidence type="ECO:0000256" key="5">
    <source>
        <dbReference type="ARBA" id="ARBA00022741"/>
    </source>
</evidence>
<evidence type="ECO:0000256" key="13">
    <source>
        <dbReference type="ARBA" id="ARBA00044313"/>
    </source>
</evidence>
<dbReference type="GO" id="GO:0006424">
    <property type="term" value="P:glutamyl-tRNA aminoacylation"/>
    <property type="evidence" value="ECO:0007669"/>
    <property type="project" value="InterPro"/>
</dbReference>
<dbReference type="PANTHER" id="PTHR43311">
    <property type="entry name" value="GLUTAMATE--TRNA LIGASE"/>
    <property type="match status" value="1"/>
</dbReference>
<dbReference type="HAMAP" id="MF_00022">
    <property type="entry name" value="Glu_tRNA_synth_type1"/>
    <property type="match status" value="1"/>
</dbReference>
<dbReference type="GO" id="GO:0008270">
    <property type="term" value="F:zinc ion binding"/>
    <property type="evidence" value="ECO:0007669"/>
    <property type="project" value="InterPro"/>
</dbReference>
<evidence type="ECO:0000256" key="3">
    <source>
        <dbReference type="ARBA" id="ARBA00012835"/>
    </source>
</evidence>
<keyword evidence="6 17" id="KW-0067">ATP-binding</keyword>
<dbReference type="PRINTS" id="PR00987">
    <property type="entry name" value="TRNASYNTHGLU"/>
</dbReference>
<feature type="domain" description="Glutamyl/glutaminyl-tRNA synthetase class Ib catalytic" evidence="18">
    <location>
        <begin position="31"/>
        <end position="338"/>
    </location>
</feature>
<evidence type="ECO:0000259" key="19">
    <source>
        <dbReference type="Pfam" id="PF19269"/>
    </source>
</evidence>
<organism evidence="20 21">
    <name type="scientific">Caenorhabditis auriculariae</name>
    <dbReference type="NCBI Taxonomy" id="2777116"/>
    <lineage>
        <taxon>Eukaryota</taxon>
        <taxon>Metazoa</taxon>
        <taxon>Ecdysozoa</taxon>
        <taxon>Nematoda</taxon>
        <taxon>Chromadorea</taxon>
        <taxon>Rhabditida</taxon>
        <taxon>Rhabditina</taxon>
        <taxon>Rhabditomorpha</taxon>
        <taxon>Rhabditoidea</taxon>
        <taxon>Rhabditidae</taxon>
        <taxon>Peloderinae</taxon>
        <taxon>Caenorhabditis</taxon>
    </lineage>
</organism>
<dbReference type="InterPro" id="IPR020751">
    <property type="entry name" value="aa-tRNA-synth_I_codon-bd_sub2"/>
</dbReference>
<dbReference type="GO" id="GO:0000049">
    <property type="term" value="F:tRNA binding"/>
    <property type="evidence" value="ECO:0007669"/>
    <property type="project" value="InterPro"/>
</dbReference>
<dbReference type="GO" id="GO:0005524">
    <property type="term" value="F:ATP binding"/>
    <property type="evidence" value="ECO:0007669"/>
    <property type="project" value="UniProtKB-KW"/>
</dbReference>
<comment type="similarity">
    <text evidence="2">Belongs to the class-I aminoacyl-tRNA synthetase family. Glutamate--tRNA ligase type 1 subfamily.</text>
</comment>
<evidence type="ECO:0000256" key="14">
    <source>
        <dbReference type="ARBA" id="ARBA00047366"/>
    </source>
</evidence>
<name>A0A8S1HAQ9_9PELO</name>
<dbReference type="EC" id="6.1.1.17" evidence="3"/>
<dbReference type="PANTHER" id="PTHR43311:SF2">
    <property type="entry name" value="GLUTAMATE--TRNA LIGASE, MITOCHONDRIAL-RELATED"/>
    <property type="match status" value="1"/>
</dbReference>
<evidence type="ECO:0000256" key="10">
    <source>
        <dbReference type="ARBA" id="ARBA00044054"/>
    </source>
</evidence>
<evidence type="ECO:0000256" key="8">
    <source>
        <dbReference type="ARBA" id="ARBA00023146"/>
    </source>
</evidence>
<evidence type="ECO:0000313" key="20">
    <source>
        <dbReference type="EMBL" id="CAD6191681.1"/>
    </source>
</evidence>
<keyword evidence="4 17" id="KW-0436">Ligase</keyword>
<dbReference type="InterPro" id="IPR004527">
    <property type="entry name" value="Glu-tRNA-ligase_bac/mito"/>
</dbReference>
<evidence type="ECO:0000256" key="12">
    <source>
        <dbReference type="ARBA" id="ARBA00044251"/>
    </source>
</evidence>
<dbReference type="Gene3D" id="1.10.10.350">
    <property type="match status" value="1"/>
</dbReference>
<keyword evidence="8 17" id="KW-0030">Aminoacyl-tRNA synthetase</keyword>
<dbReference type="Pfam" id="PF00749">
    <property type="entry name" value="tRNA-synt_1c"/>
    <property type="match status" value="1"/>
</dbReference>
<comment type="catalytic activity">
    <reaction evidence="14">
        <text>tRNA(Glu) + L-glutamate + ATP = L-glutamyl-tRNA(Glu) + AMP + diphosphate</text>
        <dbReference type="Rhea" id="RHEA:23540"/>
        <dbReference type="Rhea" id="RHEA-COMP:9663"/>
        <dbReference type="Rhea" id="RHEA-COMP:9680"/>
        <dbReference type="ChEBI" id="CHEBI:29985"/>
        <dbReference type="ChEBI" id="CHEBI:30616"/>
        <dbReference type="ChEBI" id="CHEBI:33019"/>
        <dbReference type="ChEBI" id="CHEBI:78442"/>
        <dbReference type="ChEBI" id="CHEBI:78520"/>
        <dbReference type="ChEBI" id="CHEBI:456215"/>
        <dbReference type="EC" id="6.1.1.17"/>
    </reaction>
    <physiologicalReaction direction="left-to-right" evidence="14">
        <dbReference type="Rhea" id="RHEA:23541"/>
    </physiologicalReaction>
</comment>
<dbReference type="Gene3D" id="3.40.50.620">
    <property type="entry name" value="HUPs"/>
    <property type="match status" value="1"/>
</dbReference>
<dbReference type="Proteomes" id="UP000835052">
    <property type="component" value="Unassembled WGS sequence"/>
</dbReference>
<dbReference type="GO" id="GO:0005739">
    <property type="term" value="C:mitochondrion"/>
    <property type="evidence" value="ECO:0007669"/>
    <property type="project" value="UniProtKB-SubCell"/>
</dbReference>
<protein>
    <recommendedName>
        <fullName evidence="11">Nondiscriminating glutamyl-tRNA synthetase EARS2, mitochondrial</fullName>
        <ecNumber evidence="3">6.1.1.17</ecNumber>
        <ecNumber evidence="10">6.1.1.24</ecNumber>
    </recommendedName>
    <alternativeName>
        <fullName evidence="13">Glutamate--tRNA(Gln) ligase EARS2, mitochondrial</fullName>
    </alternativeName>
    <alternativeName>
        <fullName evidence="9">Glutamyl-tRNA synthetase</fullName>
    </alternativeName>
    <alternativeName>
        <fullName evidence="12">Mitochondrial glutamyl-tRNA synthetase</fullName>
    </alternativeName>
</protein>
<keyword evidence="21" id="KW-1185">Reference proteome</keyword>
<dbReference type="CDD" id="cd00808">
    <property type="entry name" value="GluRS_core"/>
    <property type="match status" value="1"/>
</dbReference>
<evidence type="ECO:0000256" key="7">
    <source>
        <dbReference type="ARBA" id="ARBA00022917"/>
    </source>
</evidence>
<dbReference type="Pfam" id="PF19269">
    <property type="entry name" value="Anticodon_2"/>
    <property type="match status" value="1"/>
</dbReference>
<dbReference type="OrthoDB" id="428822at2759"/>
<comment type="catalytic activity">
    <reaction evidence="16">
        <text>tRNA(Gln) + L-glutamate + ATP = L-glutamyl-tRNA(Gln) + AMP + diphosphate</text>
        <dbReference type="Rhea" id="RHEA:64612"/>
        <dbReference type="Rhea" id="RHEA-COMP:9662"/>
        <dbReference type="Rhea" id="RHEA-COMP:9684"/>
        <dbReference type="ChEBI" id="CHEBI:29985"/>
        <dbReference type="ChEBI" id="CHEBI:30616"/>
        <dbReference type="ChEBI" id="CHEBI:33019"/>
        <dbReference type="ChEBI" id="CHEBI:78442"/>
        <dbReference type="ChEBI" id="CHEBI:78520"/>
        <dbReference type="ChEBI" id="CHEBI:456215"/>
    </reaction>
    <physiologicalReaction direction="left-to-right" evidence="16">
        <dbReference type="Rhea" id="RHEA:64613"/>
    </physiologicalReaction>
</comment>
<comment type="catalytic activity">
    <reaction evidence="15">
        <text>tRNA(Glx) + L-glutamate + ATP = L-glutamyl-tRNA(Glx) + AMP + diphosphate</text>
        <dbReference type="Rhea" id="RHEA:18397"/>
        <dbReference type="Rhea" id="RHEA-COMP:9713"/>
        <dbReference type="Rhea" id="RHEA-COMP:9716"/>
        <dbReference type="ChEBI" id="CHEBI:29985"/>
        <dbReference type="ChEBI" id="CHEBI:30616"/>
        <dbReference type="ChEBI" id="CHEBI:33019"/>
        <dbReference type="ChEBI" id="CHEBI:78442"/>
        <dbReference type="ChEBI" id="CHEBI:78520"/>
        <dbReference type="ChEBI" id="CHEBI:456215"/>
        <dbReference type="EC" id="6.1.1.24"/>
    </reaction>
    <physiologicalReaction direction="left-to-right" evidence="15">
        <dbReference type="Rhea" id="RHEA:18398"/>
    </physiologicalReaction>
</comment>
<gene>
    <name evidence="20" type="ORF">CAUJ_LOCUS7600</name>
</gene>
<keyword evidence="7 17" id="KW-0648">Protein biosynthesis</keyword>
<evidence type="ECO:0000256" key="1">
    <source>
        <dbReference type="ARBA" id="ARBA00004173"/>
    </source>
</evidence>
<dbReference type="InterPro" id="IPR049940">
    <property type="entry name" value="GluQ/Sye"/>
</dbReference>
<dbReference type="SUPFAM" id="SSF52374">
    <property type="entry name" value="Nucleotidylyl transferase"/>
    <property type="match status" value="1"/>
</dbReference>
<dbReference type="InterPro" id="IPR014729">
    <property type="entry name" value="Rossmann-like_a/b/a_fold"/>
</dbReference>
<evidence type="ECO:0000256" key="2">
    <source>
        <dbReference type="ARBA" id="ARBA00007894"/>
    </source>
</evidence>
<evidence type="ECO:0000313" key="21">
    <source>
        <dbReference type="Proteomes" id="UP000835052"/>
    </source>
</evidence>
<dbReference type="InterPro" id="IPR020058">
    <property type="entry name" value="Glu/Gln-tRNA-synth_Ib_cat-dom"/>
</dbReference>
<dbReference type="NCBIfam" id="TIGR00464">
    <property type="entry name" value="gltX_bact"/>
    <property type="match status" value="1"/>
</dbReference>
<evidence type="ECO:0000259" key="18">
    <source>
        <dbReference type="Pfam" id="PF00749"/>
    </source>
</evidence>
<dbReference type="AlphaFoldDB" id="A0A8S1HAQ9"/>